<dbReference type="AlphaFoldDB" id="A0A077QYX7"/>
<proteinExistence type="predicted"/>
<sequence length="942" mass="103069">MAARSCAQRTHQLAASILSHGVGPSRLPAALICPCQSHAVFPVSPLTPRSFSASAHRHEEESVKSRSEDLHQQDETSLSNRVQPRRTVKSVRLLAEDDVVDAEPTLEYLDSLKPRIKRFQREDSRSKRGNVNPFTKTTSKVSAEDKQWDRTKSRIHASFTRDQLASLSRAAKLPGSYNTKVRKDELVRRIMVHRFGMEDAKERADREKREELQKRSVHISFRPAELYLLLSRGSGKVRQEASKAQVAILPRPPPKQTDSEETSEKLGFWIRGRDEGITRMTQWVESFKTSVKTKIETITLTNSDSSDANGEVLPAELVRFISQASRCFMEASPISDGKVALNLAYLEERNAQKAVLLLRQYQAESVDAMQRLGSAAYCNDVVTLRQYSMVPFVPNEPTSWIKEADDLLFGVNSDISFRVAHIPDVNAFLLPSTTKLPGMKVKGWTHDAEMQFDDPFQALLEQASSAAKSGISPLLEGGEREVELSAQLGHVLFTSDGLTLVDDTASEAEALSRLQDPLAAPLPGVWPFEHALAWAKDFRSRFGREASRFVPATLFRLQKSISLDIWLERQGYVLANQSTSVAASDKLVLVYHPSEAGYGASEGKLEVVLKRKKSDGDILTGAQGNWIVDEARWTKKAEADLMIPEKSSDLRLTAKTVTLLRGEAFAAVEEALASYCSTKPAAKHVSEATEVVEGAEAEEADADTEGENDASEMLDIDTEVVERSVTDNSSEAMENTASSDPATSSKGLPPSSLTISSLGAFALESATRVTVQAYQQRSALAGATFLPTAAEAPSPSSAAEPVTTRAESKSGDFAAAPSTSESTEQLNDASAIPHNDPTIDSKAITSDPITTAEVASSEAVVSESKSMEESASEEPNLNTTQEPVALSTTLFREISQDLATQSTTESVRIVWRISSSSPSVPRWNEVVEPISALIERYNVSVR</sequence>
<feature type="compositionally biased region" description="Polar residues" evidence="1">
    <location>
        <begin position="726"/>
        <end position="750"/>
    </location>
</feature>
<organism evidence="2">
    <name type="scientific">Melanopsichium pennsylvanicum 4</name>
    <dbReference type="NCBI Taxonomy" id="1398559"/>
    <lineage>
        <taxon>Eukaryota</taxon>
        <taxon>Fungi</taxon>
        <taxon>Dikarya</taxon>
        <taxon>Basidiomycota</taxon>
        <taxon>Ustilaginomycotina</taxon>
        <taxon>Ustilaginomycetes</taxon>
        <taxon>Ustilaginales</taxon>
        <taxon>Ustilaginaceae</taxon>
        <taxon>Melanopsichium</taxon>
    </lineage>
</organism>
<protein>
    <submittedName>
        <fullName evidence="2">Uncharacterized protein</fullName>
    </submittedName>
</protein>
<evidence type="ECO:0000313" key="2">
    <source>
        <dbReference type="EMBL" id="CDI51518.1"/>
    </source>
</evidence>
<accession>A0A077QYX7</accession>
<name>A0A077QYX7_9BASI</name>
<feature type="compositionally biased region" description="Low complexity" evidence="1">
    <location>
        <begin position="789"/>
        <end position="801"/>
    </location>
</feature>
<feature type="region of interest" description="Disordered" evidence="1">
    <location>
        <begin position="120"/>
        <end position="142"/>
    </location>
</feature>
<feature type="compositionally biased region" description="Low complexity" evidence="1">
    <location>
        <begin position="852"/>
        <end position="864"/>
    </location>
</feature>
<feature type="region of interest" description="Disordered" evidence="1">
    <location>
        <begin position="789"/>
        <end position="879"/>
    </location>
</feature>
<feature type="compositionally biased region" description="Polar residues" evidence="1">
    <location>
        <begin position="132"/>
        <end position="141"/>
    </location>
</feature>
<feature type="compositionally biased region" description="Basic and acidic residues" evidence="1">
    <location>
        <begin position="56"/>
        <end position="74"/>
    </location>
</feature>
<feature type="compositionally biased region" description="Acidic residues" evidence="1">
    <location>
        <begin position="693"/>
        <end position="719"/>
    </location>
</feature>
<reference evidence="2" key="1">
    <citation type="journal article" date="2014" name="Genome Biol. Evol.">
        <title>Gene Loss Rather Than Gene Gain Is Associated with a Host Jump from Monocots to Dicots in the Smut Fungus Melanopsichium pennsylvanicum.</title>
        <authorList>
            <person name="Sharma R."/>
            <person name="Mishra B."/>
            <person name="Runge F."/>
            <person name="Thines M."/>
        </authorList>
    </citation>
    <scope>NUCLEOTIDE SEQUENCE</scope>
    <source>
        <strain evidence="2">4</strain>
    </source>
</reference>
<feature type="region of interest" description="Disordered" evidence="1">
    <location>
        <begin position="50"/>
        <end position="83"/>
    </location>
</feature>
<feature type="compositionally biased region" description="Polar residues" evidence="1">
    <location>
        <begin position="817"/>
        <end position="828"/>
    </location>
</feature>
<evidence type="ECO:0000256" key="1">
    <source>
        <dbReference type="SAM" id="MobiDB-lite"/>
    </source>
</evidence>
<feature type="region of interest" description="Disordered" evidence="1">
    <location>
        <begin position="687"/>
        <end position="750"/>
    </location>
</feature>
<dbReference type="EMBL" id="HG529508">
    <property type="protein sequence ID" value="CDI51518.1"/>
    <property type="molecule type" value="Genomic_DNA"/>
</dbReference>